<reference evidence="2" key="2">
    <citation type="journal article" date="2015" name="Data Brief">
        <title>Shoot transcriptome of the giant reed, Arundo donax.</title>
        <authorList>
            <person name="Barrero R.A."/>
            <person name="Guerrero F.D."/>
            <person name="Moolhuijzen P."/>
            <person name="Goolsby J.A."/>
            <person name="Tidwell J."/>
            <person name="Bellgard S.E."/>
            <person name="Bellgard M.I."/>
        </authorList>
    </citation>
    <scope>NUCLEOTIDE SEQUENCE</scope>
    <source>
        <tissue evidence="2">Shoot tissue taken approximately 20 cm above the soil surface</tissue>
    </source>
</reference>
<reference evidence="2" key="1">
    <citation type="submission" date="2014-09" db="EMBL/GenBank/DDBJ databases">
        <authorList>
            <person name="Magalhaes I.L.F."/>
            <person name="Oliveira U."/>
            <person name="Santos F.R."/>
            <person name="Vidigal T.H.D.A."/>
            <person name="Brescovit A.D."/>
            <person name="Santos A.J."/>
        </authorList>
    </citation>
    <scope>NUCLEOTIDE SEQUENCE</scope>
    <source>
        <tissue evidence="2">Shoot tissue taken approximately 20 cm above the soil surface</tissue>
    </source>
</reference>
<protein>
    <submittedName>
        <fullName evidence="2">PIN9</fullName>
    </submittedName>
</protein>
<dbReference type="AlphaFoldDB" id="A0A0A9BPU1"/>
<name>A0A0A9BPU1_ARUDO</name>
<evidence type="ECO:0000313" key="2">
    <source>
        <dbReference type="EMBL" id="JAD61292.1"/>
    </source>
</evidence>
<sequence>MRRRAGATTPRTSRRRGPWWTRTRSGG</sequence>
<accession>A0A0A9BPU1</accession>
<dbReference type="EMBL" id="GBRH01236603">
    <property type="protein sequence ID" value="JAD61292.1"/>
    <property type="molecule type" value="Transcribed_RNA"/>
</dbReference>
<evidence type="ECO:0000256" key="1">
    <source>
        <dbReference type="SAM" id="MobiDB-lite"/>
    </source>
</evidence>
<proteinExistence type="predicted"/>
<feature type="region of interest" description="Disordered" evidence="1">
    <location>
        <begin position="1"/>
        <end position="27"/>
    </location>
</feature>
<organism evidence="2">
    <name type="scientific">Arundo donax</name>
    <name type="common">Giant reed</name>
    <name type="synonym">Donax arundinaceus</name>
    <dbReference type="NCBI Taxonomy" id="35708"/>
    <lineage>
        <taxon>Eukaryota</taxon>
        <taxon>Viridiplantae</taxon>
        <taxon>Streptophyta</taxon>
        <taxon>Embryophyta</taxon>
        <taxon>Tracheophyta</taxon>
        <taxon>Spermatophyta</taxon>
        <taxon>Magnoliopsida</taxon>
        <taxon>Liliopsida</taxon>
        <taxon>Poales</taxon>
        <taxon>Poaceae</taxon>
        <taxon>PACMAD clade</taxon>
        <taxon>Arundinoideae</taxon>
        <taxon>Arundineae</taxon>
        <taxon>Arundo</taxon>
    </lineage>
</organism>